<evidence type="ECO:0000313" key="2">
    <source>
        <dbReference type="Proteomes" id="UP000324632"/>
    </source>
</evidence>
<protein>
    <submittedName>
        <fullName evidence="1">Uncharacterized protein</fullName>
    </submittedName>
</protein>
<gene>
    <name evidence="1" type="ORF">E1301_Tti008900</name>
</gene>
<dbReference type="EMBL" id="SOYY01000009">
    <property type="protein sequence ID" value="KAA0716695.1"/>
    <property type="molecule type" value="Genomic_DNA"/>
</dbReference>
<comment type="caution">
    <text evidence="1">The sequence shown here is derived from an EMBL/GenBank/DDBJ whole genome shotgun (WGS) entry which is preliminary data.</text>
</comment>
<reference evidence="1 2" key="1">
    <citation type="journal article" date="2019" name="Mol. Ecol. Resour.">
        <title>Chromosome-level genome assembly of Triplophysa tibetana, a fish adapted to the harsh high-altitude environment of the Tibetan Plateau.</title>
        <authorList>
            <person name="Yang X."/>
            <person name="Liu H."/>
            <person name="Ma Z."/>
            <person name="Zou Y."/>
            <person name="Zou M."/>
            <person name="Mao Y."/>
            <person name="Li X."/>
            <person name="Wang H."/>
            <person name="Chen T."/>
            <person name="Wang W."/>
            <person name="Yang R."/>
        </authorList>
    </citation>
    <scope>NUCLEOTIDE SEQUENCE [LARGE SCALE GENOMIC DNA]</scope>
    <source>
        <strain evidence="1">TTIB1903HZAU</strain>
        <tissue evidence="1">Muscle</tissue>
    </source>
</reference>
<name>A0A5A9P4Z4_9TELE</name>
<proteinExistence type="predicted"/>
<evidence type="ECO:0000313" key="1">
    <source>
        <dbReference type="EMBL" id="KAA0716695.1"/>
    </source>
</evidence>
<dbReference type="Proteomes" id="UP000324632">
    <property type="component" value="Chromosome 9"/>
</dbReference>
<sequence length="80" mass="9251">MKAERSTVPFAESRLEPLRVFTSIVRRGEHTETRWLRLGGGNAVLGYRETRKSGCWAKRDAAARIHTRNRTRSERRILNG</sequence>
<accession>A0A5A9P4Z4</accession>
<keyword evidence="2" id="KW-1185">Reference proteome</keyword>
<organism evidence="1 2">
    <name type="scientific">Triplophysa tibetana</name>
    <dbReference type="NCBI Taxonomy" id="1572043"/>
    <lineage>
        <taxon>Eukaryota</taxon>
        <taxon>Metazoa</taxon>
        <taxon>Chordata</taxon>
        <taxon>Craniata</taxon>
        <taxon>Vertebrata</taxon>
        <taxon>Euteleostomi</taxon>
        <taxon>Actinopterygii</taxon>
        <taxon>Neopterygii</taxon>
        <taxon>Teleostei</taxon>
        <taxon>Ostariophysi</taxon>
        <taxon>Cypriniformes</taxon>
        <taxon>Nemacheilidae</taxon>
        <taxon>Triplophysa</taxon>
    </lineage>
</organism>
<dbReference type="AlphaFoldDB" id="A0A5A9P4Z4"/>